<name>A0A8H6W4N6_MYCCL</name>
<comment type="caution">
    <text evidence="3">The sequence shown here is derived from an EMBL/GenBank/DDBJ whole genome shotgun (WGS) entry which is preliminary data.</text>
</comment>
<keyword evidence="2" id="KW-0812">Transmembrane</keyword>
<evidence type="ECO:0000313" key="4">
    <source>
        <dbReference type="Proteomes" id="UP000613580"/>
    </source>
</evidence>
<evidence type="ECO:0000256" key="1">
    <source>
        <dbReference type="SAM" id="MobiDB-lite"/>
    </source>
</evidence>
<dbReference type="InterPro" id="IPR032675">
    <property type="entry name" value="LRR_dom_sf"/>
</dbReference>
<feature type="transmembrane region" description="Helical" evidence="2">
    <location>
        <begin position="866"/>
        <end position="888"/>
    </location>
</feature>
<evidence type="ECO:0008006" key="5">
    <source>
        <dbReference type="Google" id="ProtNLM"/>
    </source>
</evidence>
<evidence type="ECO:0000256" key="2">
    <source>
        <dbReference type="SAM" id="Phobius"/>
    </source>
</evidence>
<dbReference type="Gene3D" id="3.80.10.10">
    <property type="entry name" value="Ribonuclease Inhibitor"/>
    <property type="match status" value="1"/>
</dbReference>
<dbReference type="AlphaFoldDB" id="A0A8H6W4N6"/>
<gene>
    <name evidence="3" type="ORF">HMN09_00812600</name>
</gene>
<organism evidence="3 4">
    <name type="scientific">Mycena chlorophos</name>
    <name type="common">Agaric fungus</name>
    <name type="synonym">Agaricus chlorophos</name>
    <dbReference type="NCBI Taxonomy" id="658473"/>
    <lineage>
        <taxon>Eukaryota</taxon>
        <taxon>Fungi</taxon>
        <taxon>Dikarya</taxon>
        <taxon>Basidiomycota</taxon>
        <taxon>Agaricomycotina</taxon>
        <taxon>Agaricomycetes</taxon>
        <taxon>Agaricomycetidae</taxon>
        <taxon>Agaricales</taxon>
        <taxon>Marasmiineae</taxon>
        <taxon>Mycenaceae</taxon>
        <taxon>Mycena</taxon>
    </lineage>
</organism>
<dbReference type="EMBL" id="JACAZE010000010">
    <property type="protein sequence ID" value="KAF7305594.1"/>
    <property type="molecule type" value="Genomic_DNA"/>
</dbReference>
<accession>A0A8H6W4N6</accession>
<evidence type="ECO:0000313" key="3">
    <source>
        <dbReference type="EMBL" id="KAF7305594.1"/>
    </source>
</evidence>
<feature type="region of interest" description="Disordered" evidence="1">
    <location>
        <begin position="904"/>
        <end position="927"/>
    </location>
</feature>
<protein>
    <recommendedName>
        <fullName evidence="5">F-box domain-containing protein</fullName>
    </recommendedName>
</protein>
<keyword evidence="2" id="KW-1133">Transmembrane helix</keyword>
<sequence length="1081" mass="119334">MSAEAAPKQTAPDALGLDILLEIFDLLAVPMEYHQRACDLQVLANCSLVCRAWSPPAQKLLFRRIILPHNIYTSPHLRATTRNMLPSFLSAIDPSTEKGRWLASCVLSLTLRHTGRRPSTDANLLFSALLRTTNLRHLDVTTFSCDFDAEQLDQLRTVGPALTSLSILQDFSSQAGKHAGIMHRLVAAFPTIRILEISSDLQLPPFEPRSQLSLVSLRIDAGLVWDIGPVLESLVAEGSETALEALYLRSKSGLPSHLRDVLAKYGTNLRSFGLRTRSGDADAEDYAPCTNLERFECGRFPSKHMLDAIPKHITALVIAGAPRPGSDEADGEGLQALTDALREDFTRLRTLTWALPLHAVVGAELEIVDASLKDDFVLAALDGGAAEMQALLDRILRKKITRVNLPKLFCLFHAVLDTAPIADLLERDITVPVVRAEVIQQLARVNLSIDGLDMILSKRVWADGTNAVLPTEALAEFYPRLLAWLEVWHVFAEVLHATPQELPYRLSCDTVQLHVVKMLCRNDAAKRIVFAVEHTRLYWVLGRAWILLPRVVALVPEVDLKNALHTLCWVWDQDCMEFQNGDEHGHKLLTLLEGVGGDWETLARLCVFNERTYFPTPDSFVDDGVVTVMRTPITTMIAATPGERTFQNALRRDGMVTYLVNALRSLVAGGQVGRGYRSTDLCLGAIALCLSGPHNEKVFLEAVHGHLIPAAAEYGARLRATADEQEFSESAIRFYHVVLVGYFSTYAVLKALRETPFEEDLLSARDLKFKNKHVEEAWAFFSMFSFTRMMLATEFEKGKLANAPRACDNIAASLCVTNVTLLLVTFRPPPPLVLHPPFAMFILPARVAAHPLADFNPQSSLTPRTWVVLGACSLIAALLVLALVRGLFAVASLIRRRHKAPAVSVESEKQGVTQSTPAEAAQKPQSADAALPAQARARWWNGLFAFNLKWEAFDIPRPPMTLAEALPITLHPPPAPAMRGRYVYRGGRGVGFVRPSRPEATLAARRAVETPSDALSESQTPASMAKLIMSRHTYRRPAPIAHSLSSVSEASPPHPRSLRTMVSLFPRSRSPSPPEDHDAEP</sequence>
<feature type="region of interest" description="Disordered" evidence="1">
    <location>
        <begin position="1041"/>
        <end position="1081"/>
    </location>
</feature>
<keyword evidence="2" id="KW-0472">Membrane</keyword>
<keyword evidence="4" id="KW-1185">Reference proteome</keyword>
<dbReference type="OrthoDB" id="2827684at2759"/>
<reference evidence="3" key="1">
    <citation type="submission" date="2020-05" db="EMBL/GenBank/DDBJ databases">
        <title>Mycena genomes resolve the evolution of fungal bioluminescence.</title>
        <authorList>
            <person name="Tsai I.J."/>
        </authorList>
    </citation>
    <scope>NUCLEOTIDE SEQUENCE</scope>
    <source>
        <strain evidence="3">110903Hualien_Pintung</strain>
    </source>
</reference>
<dbReference type="Proteomes" id="UP000613580">
    <property type="component" value="Unassembled WGS sequence"/>
</dbReference>
<proteinExistence type="predicted"/>